<dbReference type="Pfam" id="PF04024">
    <property type="entry name" value="PspC"/>
    <property type="match status" value="1"/>
</dbReference>
<keyword evidence="1" id="KW-0472">Membrane</keyword>
<organism evidence="3 4">
    <name type="scientific">Halobacillus litoralis</name>
    <dbReference type="NCBI Taxonomy" id="45668"/>
    <lineage>
        <taxon>Bacteria</taxon>
        <taxon>Bacillati</taxon>
        <taxon>Bacillota</taxon>
        <taxon>Bacilli</taxon>
        <taxon>Bacillales</taxon>
        <taxon>Bacillaceae</taxon>
        <taxon>Halobacillus</taxon>
    </lineage>
</organism>
<feature type="domain" description="Phage shock protein PspC N-terminal" evidence="2">
    <location>
        <begin position="3"/>
        <end position="52"/>
    </location>
</feature>
<protein>
    <submittedName>
        <fullName evidence="3">PspC domain-containing protein</fullName>
    </submittedName>
</protein>
<evidence type="ECO:0000256" key="1">
    <source>
        <dbReference type="SAM" id="Phobius"/>
    </source>
</evidence>
<keyword evidence="1" id="KW-1133">Transmembrane helix</keyword>
<feature type="transmembrane region" description="Helical" evidence="1">
    <location>
        <begin position="21"/>
        <end position="46"/>
    </location>
</feature>
<accession>A0A845F961</accession>
<reference evidence="3 4" key="1">
    <citation type="submission" date="2019-11" db="EMBL/GenBank/DDBJ databases">
        <title>Genome sequences of 17 halophilic strains isolated from different environments.</title>
        <authorList>
            <person name="Furrow R.E."/>
        </authorList>
    </citation>
    <scope>NUCLEOTIDE SEQUENCE [LARGE SCALE GENOMIC DNA]</scope>
    <source>
        <strain evidence="3 4">SL-4</strain>
    </source>
</reference>
<evidence type="ECO:0000313" key="4">
    <source>
        <dbReference type="Proteomes" id="UP000450457"/>
    </source>
</evidence>
<dbReference type="InterPro" id="IPR007168">
    <property type="entry name" value="Phageshock_PspC_N"/>
</dbReference>
<dbReference type="AlphaFoldDB" id="A0A845F961"/>
<sequence length="57" mass="6341">MKRSLTNQSLHGVCAGIAHHFGLFPMAVRLLFVLTFPVSLFLYIFLANTLPSDHPSL</sequence>
<evidence type="ECO:0000259" key="2">
    <source>
        <dbReference type="Pfam" id="PF04024"/>
    </source>
</evidence>
<dbReference type="GeneID" id="78006536"/>
<evidence type="ECO:0000313" key="3">
    <source>
        <dbReference type="EMBL" id="MYL70391.1"/>
    </source>
</evidence>
<keyword evidence="1" id="KW-0812">Transmembrane</keyword>
<dbReference type="EMBL" id="WMFA01000002">
    <property type="protein sequence ID" value="MYL70391.1"/>
    <property type="molecule type" value="Genomic_DNA"/>
</dbReference>
<name>A0A845F961_9BACI</name>
<dbReference type="OrthoDB" id="9815286at2"/>
<dbReference type="RefSeq" id="WP_160912210.1">
    <property type="nucleotide sequence ID" value="NZ_WMFA01000002.1"/>
</dbReference>
<dbReference type="Proteomes" id="UP000450457">
    <property type="component" value="Unassembled WGS sequence"/>
</dbReference>
<gene>
    <name evidence="3" type="ORF">GLW00_06010</name>
</gene>
<comment type="caution">
    <text evidence="3">The sequence shown here is derived from an EMBL/GenBank/DDBJ whole genome shotgun (WGS) entry which is preliminary data.</text>
</comment>
<proteinExistence type="predicted"/>